<feature type="transmembrane region" description="Helical" evidence="1">
    <location>
        <begin position="22"/>
        <end position="42"/>
    </location>
</feature>
<keyword evidence="1" id="KW-1133">Transmembrane helix</keyword>
<proteinExistence type="predicted"/>
<evidence type="ECO:0000313" key="2">
    <source>
        <dbReference type="EMBL" id="SVA20911.1"/>
    </source>
</evidence>
<accession>A0A381TZL3</accession>
<keyword evidence="1" id="KW-0812">Transmembrane</keyword>
<reference evidence="2" key="1">
    <citation type="submission" date="2018-05" db="EMBL/GenBank/DDBJ databases">
        <authorList>
            <person name="Lanie J.A."/>
            <person name="Ng W.-L."/>
            <person name="Kazmierczak K.M."/>
            <person name="Andrzejewski T.M."/>
            <person name="Davidsen T.M."/>
            <person name="Wayne K.J."/>
            <person name="Tettelin H."/>
            <person name="Glass J.I."/>
            <person name="Rusch D."/>
            <person name="Podicherti R."/>
            <person name="Tsui H.-C.T."/>
            <person name="Winkler M.E."/>
        </authorList>
    </citation>
    <scope>NUCLEOTIDE SEQUENCE</scope>
</reference>
<dbReference type="Gene3D" id="3.30.70.60">
    <property type="match status" value="1"/>
</dbReference>
<evidence type="ECO:0000256" key="1">
    <source>
        <dbReference type="SAM" id="Phobius"/>
    </source>
</evidence>
<dbReference type="InterPro" id="IPR007445">
    <property type="entry name" value="PilO"/>
</dbReference>
<dbReference type="PANTHER" id="PTHR39555">
    <property type="entry name" value="FIMBRIAL ASSEMBLY PROTEIN PILO-LIKE PROTEIN-RELATED"/>
    <property type="match status" value="1"/>
</dbReference>
<name>A0A381TZL3_9ZZZZ</name>
<dbReference type="AlphaFoldDB" id="A0A381TZL3"/>
<dbReference type="InterPro" id="IPR014717">
    <property type="entry name" value="Transl_elong_EF1B/ribsomal_bS6"/>
</dbReference>
<evidence type="ECO:0008006" key="3">
    <source>
        <dbReference type="Google" id="ProtNLM"/>
    </source>
</evidence>
<organism evidence="2">
    <name type="scientific">marine metagenome</name>
    <dbReference type="NCBI Taxonomy" id="408172"/>
    <lineage>
        <taxon>unclassified sequences</taxon>
        <taxon>metagenomes</taxon>
        <taxon>ecological metagenomes</taxon>
    </lineage>
</organism>
<dbReference type="Pfam" id="PF04350">
    <property type="entry name" value="PilO"/>
    <property type="match status" value="1"/>
</dbReference>
<keyword evidence="1" id="KW-0472">Membrane</keyword>
<dbReference type="GO" id="GO:0043107">
    <property type="term" value="P:type IV pilus-dependent motility"/>
    <property type="evidence" value="ECO:0007669"/>
    <property type="project" value="InterPro"/>
</dbReference>
<protein>
    <recommendedName>
        <fullName evidence="3">Type II secretion system protein M</fullName>
    </recommendedName>
</protein>
<dbReference type="EMBL" id="UINC01005371">
    <property type="protein sequence ID" value="SVA20911.1"/>
    <property type="molecule type" value="Genomic_DNA"/>
</dbReference>
<gene>
    <name evidence="2" type="ORF">METZ01_LOCUS73765</name>
</gene>
<dbReference type="PANTHER" id="PTHR39555:SF1">
    <property type="entry name" value="TYPE IV PILUS INNER MEMBRANE COMPONENT PILO"/>
    <property type="match status" value="1"/>
</dbReference>
<sequence>MNSASVTDIFGTIVNNNRSRQVLLAGLILFLTVLLFHNFILAPELKSIKQLKSQILQIENSLIQVNAANNNSKKPNLVQSLEKRETALDKLLPPQWKRAELLHWLTDSIQKNGLIFEEQTLEEKTPQALNQVLKIRLKLKGEFEQLLQFLNQLKSGPRLLVLEKLQLENTTPALLEPKLSIEMILSAHRRLEIPATEKSP</sequence>
<dbReference type="GO" id="GO:0043683">
    <property type="term" value="P:type IV pilus assembly"/>
    <property type="evidence" value="ECO:0007669"/>
    <property type="project" value="InterPro"/>
</dbReference>